<accession>A0A090IJ27</accession>
<dbReference type="PANTHER" id="PTHR42194">
    <property type="entry name" value="UPF0276 PROTEIN HI_1600"/>
    <property type="match status" value="1"/>
</dbReference>
<organism evidence="1 2">
    <name type="scientific">Moritella viscosa</name>
    <dbReference type="NCBI Taxonomy" id="80854"/>
    <lineage>
        <taxon>Bacteria</taxon>
        <taxon>Pseudomonadati</taxon>
        <taxon>Pseudomonadota</taxon>
        <taxon>Gammaproteobacteria</taxon>
        <taxon>Alteromonadales</taxon>
        <taxon>Moritellaceae</taxon>
        <taxon>Moritella</taxon>
    </lineage>
</organism>
<dbReference type="Gene3D" id="3.20.20.150">
    <property type="entry name" value="Divalent-metal-dependent TIM barrel enzymes"/>
    <property type="match status" value="1"/>
</dbReference>
<dbReference type="HOGENOM" id="CLU_064263_0_0_6"/>
<reference evidence="1 2" key="1">
    <citation type="submission" date="2016-11" db="EMBL/GenBank/DDBJ databases">
        <authorList>
            <person name="Jaros S."/>
            <person name="Januszkiewicz K."/>
            <person name="Wedrychowicz H."/>
        </authorList>
    </citation>
    <scope>NUCLEOTIDE SEQUENCE [LARGE SCALE GENOMIC DNA]</scope>
    <source>
        <strain evidence="1">NVI 5450</strain>
    </source>
</reference>
<dbReference type="OrthoDB" id="9763101at2"/>
<dbReference type="AlphaFoldDB" id="A0A090IJ27"/>
<proteinExistence type="predicted"/>
<dbReference type="RefSeq" id="WP_045110411.1">
    <property type="nucleotide sequence ID" value="NZ_FPLD01000110.1"/>
</dbReference>
<dbReference type="STRING" id="80854.MVIS_2203"/>
<name>A0A090IJ27_9GAMM</name>
<dbReference type="Proteomes" id="UP000183794">
    <property type="component" value="Unassembled WGS sequence"/>
</dbReference>
<dbReference type="InterPro" id="IPR036237">
    <property type="entry name" value="Xyl_isomerase-like_sf"/>
</dbReference>
<dbReference type="EMBL" id="FPLD01000110">
    <property type="protein sequence ID" value="SGZ13655.1"/>
    <property type="molecule type" value="Genomic_DNA"/>
</dbReference>
<dbReference type="InterPro" id="IPR007801">
    <property type="entry name" value="MbnB/TglH/ChrH"/>
</dbReference>
<dbReference type="PATRIC" id="fig|80854.5.peg.2352"/>
<dbReference type="SUPFAM" id="SSF51658">
    <property type="entry name" value="Xylose isomerase-like"/>
    <property type="match status" value="1"/>
</dbReference>
<gene>
    <name evidence="1" type="ORF">NVI5450_3955</name>
</gene>
<dbReference type="Pfam" id="PF05114">
    <property type="entry name" value="MbnB_TglH_ChrH"/>
    <property type="match status" value="1"/>
</dbReference>
<dbReference type="NCBIfam" id="NF003818">
    <property type="entry name" value="PRK05409.1"/>
    <property type="match status" value="1"/>
</dbReference>
<sequence>MSVHSKDILVGVGLRHPHFTDILTSAKQVDFVEVHSENFFGQGGAALSVLKQVREAYPVSLHSTSMGLGSLQDIPASYLMRLKQLTQTIDPFLMSEHACFTWGLLQKQMHGQLIHSGDLLPIAHTRHNLNRMCEQIDKVQSYLGRELIIENVSAYVQFDESYLSEAEFLTQLCKQTGAKILLDINNIAVNSLNFEGGNIQKSVTDYINTLPVNSVAQIHLAGCSVVPDGQMVIDDHACPVSDEVWEGYRQALTRFGALPTLVEWDSDLPAWSVLVGEAEKARAIANAVLGASDG</sequence>
<protein>
    <submittedName>
        <fullName evidence="1">Uncharacterized protein</fullName>
    </submittedName>
</protein>
<dbReference type="PANTHER" id="PTHR42194:SF1">
    <property type="entry name" value="UPF0276 PROTEIN HI_1600"/>
    <property type="match status" value="1"/>
</dbReference>
<dbReference type="KEGG" id="mvs:MVIS_2203"/>
<evidence type="ECO:0000313" key="1">
    <source>
        <dbReference type="EMBL" id="SGZ13655.1"/>
    </source>
</evidence>
<evidence type="ECO:0000313" key="2">
    <source>
        <dbReference type="Proteomes" id="UP000183794"/>
    </source>
</evidence>